<keyword evidence="5 13" id="KW-0479">Metal-binding</keyword>
<dbReference type="Pfam" id="PF03129">
    <property type="entry name" value="HGTP_anticodon"/>
    <property type="match status" value="1"/>
</dbReference>
<keyword evidence="10 13" id="KW-0648">Protein biosynthesis</keyword>
<dbReference type="InterPro" id="IPR045864">
    <property type="entry name" value="aa-tRNA-synth_II/BPL/LPL"/>
</dbReference>
<dbReference type="FunFam" id="3.30.54.20:FF:000002">
    <property type="entry name" value="Threonine--tRNA ligase"/>
    <property type="match status" value="1"/>
</dbReference>
<dbReference type="RefSeq" id="WP_072696338.1">
    <property type="nucleotide sequence ID" value="NZ_FRDI01000003.1"/>
</dbReference>
<evidence type="ECO:0000313" key="15">
    <source>
        <dbReference type="EMBL" id="SHN55180.1"/>
    </source>
</evidence>
<comment type="cofactor">
    <cofactor evidence="13">
        <name>Zn(2+)</name>
        <dbReference type="ChEBI" id="CHEBI:29105"/>
    </cofactor>
    <text evidence="13">Binds 1 zinc ion per subunit.</text>
</comment>
<feature type="binding site" evidence="13">
    <location>
        <position position="509"/>
    </location>
    <ligand>
        <name>Zn(2+)</name>
        <dbReference type="ChEBI" id="CHEBI:29105"/>
        <note>catalytic</note>
    </ligand>
</feature>
<dbReference type="FunFam" id="3.40.50.800:FF:000001">
    <property type="entry name" value="Threonine--tRNA ligase"/>
    <property type="match status" value="1"/>
</dbReference>
<keyword evidence="6 13" id="KW-0547">Nucleotide-binding</keyword>
<evidence type="ECO:0000256" key="6">
    <source>
        <dbReference type="ARBA" id="ARBA00022741"/>
    </source>
</evidence>
<comment type="similarity">
    <text evidence="1 13">Belongs to the class-II aminoacyl-tRNA synthetase family.</text>
</comment>
<dbReference type="GO" id="GO:0046872">
    <property type="term" value="F:metal ion binding"/>
    <property type="evidence" value="ECO:0007669"/>
    <property type="project" value="UniProtKB-KW"/>
</dbReference>
<dbReference type="InterPro" id="IPR033728">
    <property type="entry name" value="ThrRS_core"/>
</dbReference>
<dbReference type="GO" id="GO:0004829">
    <property type="term" value="F:threonine-tRNA ligase activity"/>
    <property type="evidence" value="ECO:0007669"/>
    <property type="project" value="UniProtKB-UniRule"/>
</dbReference>
<comment type="subunit">
    <text evidence="13">Homodimer.</text>
</comment>
<evidence type="ECO:0000256" key="1">
    <source>
        <dbReference type="ARBA" id="ARBA00008226"/>
    </source>
</evidence>
<keyword evidence="11 13" id="KW-0030">Aminoacyl-tRNA synthetase</keyword>
<keyword evidence="7 13" id="KW-0862">Zinc</keyword>
<dbReference type="Pfam" id="PF00587">
    <property type="entry name" value="tRNA-synt_2b"/>
    <property type="match status" value="1"/>
</dbReference>
<evidence type="ECO:0000256" key="13">
    <source>
        <dbReference type="HAMAP-Rule" id="MF_00184"/>
    </source>
</evidence>
<dbReference type="EMBL" id="FRDI01000003">
    <property type="protein sequence ID" value="SHN55180.1"/>
    <property type="molecule type" value="Genomic_DNA"/>
</dbReference>
<dbReference type="PANTHER" id="PTHR11451">
    <property type="entry name" value="THREONINE-TRNA LIGASE"/>
    <property type="match status" value="1"/>
</dbReference>
<evidence type="ECO:0000256" key="9">
    <source>
        <dbReference type="ARBA" id="ARBA00022884"/>
    </source>
</evidence>
<dbReference type="Pfam" id="PF07973">
    <property type="entry name" value="tRNA_SAD"/>
    <property type="match status" value="1"/>
</dbReference>
<dbReference type="InterPro" id="IPR012947">
    <property type="entry name" value="tRNA_SAD"/>
</dbReference>
<dbReference type="GO" id="GO:0006435">
    <property type="term" value="P:threonyl-tRNA aminoacylation"/>
    <property type="evidence" value="ECO:0007669"/>
    <property type="project" value="UniProtKB-UniRule"/>
</dbReference>
<keyword evidence="3 13" id="KW-0820">tRNA-binding</keyword>
<proteinExistence type="inferred from homology"/>
<sequence>MHVSIDNQPIELPENITFNDAFKLSLSGKKFKNVLAGKSDNRIYDLNSLVPADTKTIEPIYTESFEGLELIRHSTAHVMAAAVQKLFPGVKVTIGPAIDNGFYYDFDSERAFTPDDLPLIEAEMKKIIDAALPFVRSEVTSGEARSLFGKMEEAYKLELIDAIGEDSVSLYKSGDFVDLCRGPHLPDTSYVKAFKLTGVAGAYWRGDEKNAMLSRIYGTAFADQKALDKYLNQIEEAKKRDHRRLGPALDLFSFQEEACPGMVYWHPKGALLRTILEDFARKEHLKRSYELVQGPQLLKRELWEKSGHYDNYRENMYFTEIDEQVYGIKPMNCLSHMLIYRSHTRSYRDLPQRYFELGVVHRHEKSGVLHGLLRVRQFTQDDAHIICMPEQLEAEIMDVVRFAADIFSTFGFEYKIAISTRPEKSIGTDEDWERATNALIQAVEKLKLPYKINAGDGAFYGPKIDIRLTDALEREWQCSTVQCDFTLPERFDLSYIGSDGAKHRPVMVHRALLGSLERFIGILIEHYAGAFPVWIAPVQAKILTVTEAHNEFAEQIRKELTSLGLRVEADLRNEKLGFKVREAQLAKIPYILVIGDQEKAAGGVNVRLRNGDNLGFKTPTELNLLIREDAAKPFKNGGMTYSFS</sequence>
<feature type="binding site" evidence="13">
    <location>
        <position position="384"/>
    </location>
    <ligand>
        <name>Zn(2+)</name>
        <dbReference type="ChEBI" id="CHEBI:29105"/>
        <note>catalytic</note>
    </ligand>
</feature>
<evidence type="ECO:0000256" key="7">
    <source>
        <dbReference type="ARBA" id="ARBA00022833"/>
    </source>
</evidence>
<dbReference type="FunFam" id="3.30.980.10:FF:000005">
    <property type="entry name" value="Threonyl-tRNA synthetase, mitochondrial"/>
    <property type="match status" value="1"/>
</dbReference>
<dbReference type="InterPro" id="IPR002320">
    <property type="entry name" value="Thr-tRNA-ligase_IIa"/>
</dbReference>
<dbReference type="Proteomes" id="UP000186469">
    <property type="component" value="Unassembled WGS sequence"/>
</dbReference>
<dbReference type="GO" id="GO:0005829">
    <property type="term" value="C:cytosol"/>
    <property type="evidence" value="ECO:0007669"/>
    <property type="project" value="TreeGrafter"/>
</dbReference>
<dbReference type="InterPro" id="IPR006195">
    <property type="entry name" value="aa-tRNA-synth_II"/>
</dbReference>
<comment type="catalytic activity">
    <reaction evidence="12 13">
        <text>tRNA(Thr) + L-threonine + ATP = L-threonyl-tRNA(Thr) + AMP + diphosphate + H(+)</text>
        <dbReference type="Rhea" id="RHEA:24624"/>
        <dbReference type="Rhea" id="RHEA-COMP:9670"/>
        <dbReference type="Rhea" id="RHEA-COMP:9704"/>
        <dbReference type="ChEBI" id="CHEBI:15378"/>
        <dbReference type="ChEBI" id="CHEBI:30616"/>
        <dbReference type="ChEBI" id="CHEBI:33019"/>
        <dbReference type="ChEBI" id="CHEBI:57926"/>
        <dbReference type="ChEBI" id="CHEBI:78442"/>
        <dbReference type="ChEBI" id="CHEBI:78534"/>
        <dbReference type="ChEBI" id="CHEBI:456215"/>
        <dbReference type="EC" id="6.1.1.3"/>
    </reaction>
</comment>
<evidence type="ECO:0000256" key="4">
    <source>
        <dbReference type="ARBA" id="ARBA00022598"/>
    </source>
</evidence>
<keyword evidence="16" id="KW-1185">Reference proteome</keyword>
<evidence type="ECO:0000256" key="11">
    <source>
        <dbReference type="ARBA" id="ARBA00023146"/>
    </source>
</evidence>
<keyword evidence="9 13" id="KW-0694">RNA-binding</keyword>
<feature type="domain" description="Aminoacyl-transfer RNA synthetases class-II family profile" evidence="14">
    <location>
        <begin position="243"/>
        <end position="532"/>
    </location>
</feature>
<dbReference type="Gene3D" id="3.30.54.20">
    <property type="match status" value="1"/>
</dbReference>
<feature type="binding site" evidence="13">
    <location>
        <position position="333"/>
    </location>
    <ligand>
        <name>Zn(2+)</name>
        <dbReference type="ChEBI" id="CHEBI:29105"/>
        <note>catalytic</note>
    </ligand>
</feature>
<dbReference type="Gene3D" id="3.30.930.10">
    <property type="entry name" value="Bira Bifunctional Protein, Domain 2"/>
    <property type="match status" value="1"/>
</dbReference>
<dbReference type="CDD" id="cd00771">
    <property type="entry name" value="ThrRS_core"/>
    <property type="match status" value="1"/>
</dbReference>
<dbReference type="OrthoDB" id="9802304at2"/>
<dbReference type="NCBIfam" id="TIGR00418">
    <property type="entry name" value="thrS"/>
    <property type="match status" value="1"/>
</dbReference>
<dbReference type="SMART" id="SM00863">
    <property type="entry name" value="tRNA_SAD"/>
    <property type="match status" value="1"/>
</dbReference>
<dbReference type="FunFam" id="3.30.930.10:FF:000002">
    <property type="entry name" value="Threonine--tRNA ligase"/>
    <property type="match status" value="1"/>
</dbReference>
<dbReference type="PROSITE" id="PS50862">
    <property type="entry name" value="AA_TRNA_LIGASE_II"/>
    <property type="match status" value="1"/>
</dbReference>
<dbReference type="Gene3D" id="3.30.980.10">
    <property type="entry name" value="Threonyl-trna Synthetase, Chain A, domain 2"/>
    <property type="match status" value="1"/>
</dbReference>
<accession>A0A1M7S9R1</accession>
<reference evidence="15 16" key="1">
    <citation type="submission" date="2016-12" db="EMBL/GenBank/DDBJ databases">
        <authorList>
            <person name="Song W.-J."/>
            <person name="Kurnit D.M."/>
        </authorList>
    </citation>
    <scope>NUCLEOTIDE SEQUENCE [LARGE SCALE GENOMIC DNA]</scope>
    <source>
        <strain evidence="15 16">DSM 11393</strain>
    </source>
</reference>
<gene>
    <name evidence="13" type="primary">thrS</name>
    <name evidence="15" type="ORF">SAMN02745728_00641</name>
</gene>
<dbReference type="InterPro" id="IPR047246">
    <property type="entry name" value="ThrRS_anticodon"/>
</dbReference>
<dbReference type="InterPro" id="IPR002314">
    <property type="entry name" value="aa-tRNA-synt_IIb"/>
</dbReference>
<evidence type="ECO:0000256" key="10">
    <source>
        <dbReference type="ARBA" id="ARBA00022917"/>
    </source>
</evidence>
<evidence type="ECO:0000256" key="2">
    <source>
        <dbReference type="ARBA" id="ARBA00022490"/>
    </source>
</evidence>
<dbReference type="SUPFAM" id="SSF55681">
    <property type="entry name" value="Class II aaRS and biotin synthetases"/>
    <property type="match status" value="1"/>
</dbReference>
<name>A0A1M7S9R1_9BACT</name>
<evidence type="ECO:0000256" key="5">
    <source>
        <dbReference type="ARBA" id="ARBA00022723"/>
    </source>
</evidence>
<dbReference type="Gene3D" id="3.40.50.800">
    <property type="entry name" value="Anticodon-binding domain"/>
    <property type="match status" value="1"/>
</dbReference>
<dbReference type="EC" id="6.1.1.3" evidence="13"/>
<feature type="region of interest" description="Catalytic" evidence="13">
    <location>
        <begin position="241"/>
        <end position="532"/>
    </location>
</feature>
<dbReference type="GO" id="GO:0000049">
    <property type="term" value="F:tRNA binding"/>
    <property type="evidence" value="ECO:0007669"/>
    <property type="project" value="UniProtKB-KW"/>
</dbReference>
<evidence type="ECO:0000256" key="12">
    <source>
        <dbReference type="ARBA" id="ARBA00049515"/>
    </source>
</evidence>
<evidence type="ECO:0000259" key="14">
    <source>
        <dbReference type="PROSITE" id="PS50862"/>
    </source>
</evidence>
<dbReference type="AlphaFoldDB" id="A0A1M7S9R1"/>
<keyword evidence="2 13" id="KW-0963">Cytoplasm</keyword>
<evidence type="ECO:0000256" key="8">
    <source>
        <dbReference type="ARBA" id="ARBA00022840"/>
    </source>
</evidence>
<dbReference type="SUPFAM" id="SSF55186">
    <property type="entry name" value="ThrRS/AlaRS common domain"/>
    <property type="match status" value="1"/>
</dbReference>
<dbReference type="SUPFAM" id="SSF52954">
    <property type="entry name" value="Class II aaRS ABD-related"/>
    <property type="match status" value="1"/>
</dbReference>
<keyword evidence="8 13" id="KW-0067">ATP-binding</keyword>
<dbReference type="InterPro" id="IPR004154">
    <property type="entry name" value="Anticodon-bd"/>
</dbReference>
<dbReference type="InterPro" id="IPR036621">
    <property type="entry name" value="Anticodon-bd_dom_sf"/>
</dbReference>
<organism evidence="15 16">
    <name type="scientific">Desulfovibrio litoralis DSM 11393</name>
    <dbReference type="NCBI Taxonomy" id="1121455"/>
    <lineage>
        <taxon>Bacteria</taxon>
        <taxon>Pseudomonadati</taxon>
        <taxon>Thermodesulfobacteriota</taxon>
        <taxon>Desulfovibrionia</taxon>
        <taxon>Desulfovibrionales</taxon>
        <taxon>Desulfovibrionaceae</taxon>
        <taxon>Desulfovibrio</taxon>
    </lineage>
</organism>
<dbReference type="PANTHER" id="PTHR11451:SF44">
    <property type="entry name" value="THREONINE--TRNA LIGASE, CHLOROPLASTIC_MITOCHONDRIAL 2"/>
    <property type="match status" value="1"/>
</dbReference>
<dbReference type="STRING" id="1121455.SAMN02745728_00641"/>
<comment type="subcellular location">
    <subcellularLocation>
        <location evidence="13">Cytoplasm</location>
    </subcellularLocation>
</comment>
<keyword evidence="4 13" id="KW-0436">Ligase</keyword>
<evidence type="ECO:0000313" key="16">
    <source>
        <dbReference type="Proteomes" id="UP000186469"/>
    </source>
</evidence>
<dbReference type="GO" id="GO:0005524">
    <property type="term" value="F:ATP binding"/>
    <property type="evidence" value="ECO:0007669"/>
    <property type="project" value="UniProtKB-UniRule"/>
</dbReference>
<dbReference type="PRINTS" id="PR01047">
    <property type="entry name" value="TRNASYNTHTHR"/>
</dbReference>
<dbReference type="CDD" id="cd00860">
    <property type="entry name" value="ThrRS_anticodon"/>
    <property type="match status" value="1"/>
</dbReference>
<dbReference type="HAMAP" id="MF_00184">
    <property type="entry name" value="Thr_tRNA_synth"/>
    <property type="match status" value="1"/>
</dbReference>
<protein>
    <recommendedName>
        <fullName evidence="13">Threonine--tRNA ligase</fullName>
        <ecNumber evidence="13">6.1.1.3</ecNumber>
    </recommendedName>
    <alternativeName>
        <fullName evidence="13">Threonyl-tRNA synthetase</fullName>
        <shortName evidence="13">ThrRS</shortName>
    </alternativeName>
</protein>
<dbReference type="InterPro" id="IPR018163">
    <property type="entry name" value="Thr/Ala-tRNA-synth_IIc_edit"/>
</dbReference>
<evidence type="ECO:0000256" key="3">
    <source>
        <dbReference type="ARBA" id="ARBA00022555"/>
    </source>
</evidence>